<dbReference type="GO" id="GO:0005507">
    <property type="term" value="F:copper ion binding"/>
    <property type="evidence" value="ECO:0007669"/>
    <property type="project" value="InterPro"/>
</dbReference>
<dbReference type="STRING" id="246404.A0A507EW83"/>
<feature type="domain" description="Plastocyanin-like" evidence="7">
    <location>
        <begin position="524"/>
        <end position="593"/>
    </location>
</feature>
<dbReference type="InterPro" id="IPR033138">
    <property type="entry name" value="Cu_oxidase_CS"/>
</dbReference>
<accession>A0A507EW83</accession>
<evidence type="ECO:0008006" key="11">
    <source>
        <dbReference type="Google" id="ProtNLM"/>
    </source>
</evidence>
<keyword evidence="4" id="KW-0186">Copper</keyword>
<dbReference type="Proteomes" id="UP000320333">
    <property type="component" value="Unassembled WGS sequence"/>
</dbReference>
<evidence type="ECO:0000259" key="6">
    <source>
        <dbReference type="Pfam" id="PF00394"/>
    </source>
</evidence>
<dbReference type="PANTHER" id="PTHR11709:SF511">
    <property type="entry name" value="LACCASE"/>
    <property type="match status" value="1"/>
</dbReference>
<comment type="similarity">
    <text evidence="1">Belongs to the multicopper oxidase family.</text>
</comment>
<dbReference type="InterPro" id="IPR045087">
    <property type="entry name" value="Cu-oxidase_fam"/>
</dbReference>
<keyword evidence="2" id="KW-0479">Metal-binding</keyword>
<evidence type="ECO:0000313" key="10">
    <source>
        <dbReference type="Proteomes" id="UP000320333"/>
    </source>
</evidence>
<comment type="caution">
    <text evidence="9">The sequence shown here is derived from an EMBL/GenBank/DDBJ whole genome shotgun (WGS) entry which is preliminary data.</text>
</comment>
<evidence type="ECO:0000256" key="3">
    <source>
        <dbReference type="ARBA" id="ARBA00023002"/>
    </source>
</evidence>
<sequence>MPTSVSPIEIATGLGSDETLLIEDKDVSRTTVVQEKKEKLRGGERYWRVYEDSETEWAEGPRRSLPLKKLLAAAFACVGVAVFVGLFCLAQRQEADDDSHEEAEPASHSVPLNDPSSTTQNTPKNVELFWTATAQRVNFDGVTVHSYGINGGNGHDAIIDANTGDRIILHFTNNLTVPTALHFHGLSQNSSGFMDGPTGVTQCPIAPGRSYVYNFTIDDQVGSFFWHAHYGLQSIDGLRGPFIIHDRNENVPKYDTEHLIQLSDWYHEPSQSLSDWYLSSKTNPDGNEPVFQSGLINGIGQFNCTAIPGRPCTQKTPYVLTIAPKTASRLRVMNTGTFAAFLFSIDGHELTVVEVDGVTVEPYVVDMISLNVAQRYSVIVRTNRAPSNFQIRASMYHGDTWTSMPEMPIGFNPHVTAILNYSPIDPAEKPLRVTPPPHPRILDDTNLSPTPSSVQFPTQPSADVTVLYEFNFETRATDLYQKAYNTLHTLSTNNTWTPLFTSSFQAPKMEPLLVSAHDLGHGWNPDPAASTIFLARNQVVDVMIRNNDPGEHPFHIHGHDFWILSTGVTNSVSKIPRALSSLNPVRRDVVTVAACPHDLVTSACLPANATVDAATSKYHVFSETVEGTPYPVPSGQDDVWFGYAVIRFVANNPGVWLMHCHITFHLEAGLGITFVESMYDIQQLEKPGVVAQTCGEAQQWLNEGNVL</sequence>
<feature type="domain" description="Plastocyanin-like" evidence="7">
    <location>
        <begin position="642"/>
        <end position="677"/>
    </location>
</feature>
<feature type="domain" description="Plastocyanin-like" evidence="6">
    <location>
        <begin position="257"/>
        <end position="422"/>
    </location>
</feature>
<dbReference type="PROSITE" id="PS00080">
    <property type="entry name" value="MULTICOPPER_OXIDASE2"/>
    <property type="match status" value="1"/>
</dbReference>
<dbReference type="InterPro" id="IPR008972">
    <property type="entry name" value="Cupredoxin"/>
</dbReference>
<evidence type="ECO:0000256" key="2">
    <source>
        <dbReference type="ARBA" id="ARBA00022723"/>
    </source>
</evidence>
<evidence type="ECO:0000256" key="5">
    <source>
        <dbReference type="SAM" id="MobiDB-lite"/>
    </source>
</evidence>
<dbReference type="FunFam" id="2.60.40.420:FF:000045">
    <property type="entry name" value="Laccase 2"/>
    <property type="match status" value="1"/>
</dbReference>
<dbReference type="SUPFAM" id="SSF49503">
    <property type="entry name" value="Cupredoxins"/>
    <property type="match status" value="3"/>
</dbReference>
<evidence type="ECO:0000313" key="9">
    <source>
        <dbReference type="EMBL" id="TPX68309.1"/>
    </source>
</evidence>
<evidence type="ECO:0000259" key="7">
    <source>
        <dbReference type="Pfam" id="PF07731"/>
    </source>
</evidence>
<keyword evidence="10" id="KW-1185">Reference proteome</keyword>
<dbReference type="Gene3D" id="2.60.40.420">
    <property type="entry name" value="Cupredoxins - blue copper proteins"/>
    <property type="match status" value="3"/>
</dbReference>
<dbReference type="EMBL" id="QEAP01000359">
    <property type="protein sequence ID" value="TPX68309.1"/>
    <property type="molecule type" value="Genomic_DNA"/>
</dbReference>
<dbReference type="InterPro" id="IPR011707">
    <property type="entry name" value="Cu-oxidase-like_N"/>
</dbReference>
<feature type="domain" description="Plastocyanin-like" evidence="8">
    <location>
        <begin position="133"/>
        <end position="248"/>
    </location>
</feature>
<proteinExistence type="inferred from homology"/>
<dbReference type="InterPro" id="IPR002355">
    <property type="entry name" value="Cu_oxidase_Cu_BS"/>
</dbReference>
<evidence type="ECO:0000259" key="8">
    <source>
        <dbReference type="Pfam" id="PF07732"/>
    </source>
</evidence>
<keyword evidence="3" id="KW-0560">Oxidoreductase</keyword>
<name>A0A507EW83_9FUNG</name>
<dbReference type="InterPro" id="IPR011706">
    <property type="entry name" value="Cu-oxidase_C"/>
</dbReference>
<protein>
    <recommendedName>
        <fullName evidence="11">Multicopper oxidase</fullName>
    </recommendedName>
</protein>
<evidence type="ECO:0000256" key="1">
    <source>
        <dbReference type="ARBA" id="ARBA00010609"/>
    </source>
</evidence>
<dbReference type="Pfam" id="PF00394">
    <property type="entry name" value="Cu-oxidase"/>
    <property type="match status" value="1"/>
</dbReference>
<dbReference type="PANTHER" id="PTHR11709">
    <property type="entry name" value="MULTI-COPPER OXIDASE"/>
    <property type="match status" value="1"/>
</dbReference>
<reference evidence="9 10" key="1">
    <citation type="journal article" date="2019" name="Sci. Rep.">
        <title>Comparative genomics of chytrid fungi reveal insights into the obligate biotrophic and pathogenic lifestyle of Synchytrium endobioticum.</title>
        <authorList>
            <person name="van de Vossenberg B.T.L.H."/>
            <person name="Warris S."/>
            <person name="Nguyen H.D.T."/>
            <person name="van Gent-Pelzer M.P.E."/>
            <person name="Joly D.L."/>
            <person name="van de Geest H.C."/>
            <person name="Bonants P.J.M."/>
            <person name="Smith D.S."/>
            <person name="Levesque C.A."/>
            <person name="van der Lee T.A.J."/>
        </authorList>
    </citation>
    <scope>NUCLEOTIDE SEQUENCE [LARGE SCALE GENOMIC DNA]</scope>
    <source>
        <strain evidence="9 10">CBS 675.73</strain>
    </source>
</reference>
<feature type="region of interest" description="Disordered" evidence="5">
    <location>
        <begin position="98"/>
        <end position="122"/>
    </location>
</feature>
<dbReference type="PROSITE" id="PS00079">
    <property type="entry name" value="MULTICOPPER_OXIDASE1"/>
    <property type="match status" value="1"/>
</dbReference>
<dbReference type="Pfam" id="PF07731">
    <property type="entry name" value="Cu-oxidase_2"/>
    <property type="match status" value="2"/>
</dbReference>
<organism evidence="9 10">
    <name type="scientific">Chytriomyces confervae</name>
    <dbReference type="NCBI Taxonomy" id="246404"/>
    <lineage>
        <taxon>Eukaryota</taxon>
        <taxon>Fungi</taxon>
        <taxon>Fungi incertae sedis</taxon>
        <taxon>Chytridiomycota</taxon>
        <taxon>Chytridiomycota incertae sedis</taxon>
        <taxon>Chytridiomycetes</taxon>
        <taxon>Chytridiales</taxon>
        <taxon>Chytriomycetaceae</taxon>
        <taxon>Chytriomyces</taxon>
    </lineage>
</organism>
<dbReference type="AlphaFoldDB" id="A0A507EW83"/>
<dbReference type="OrthoDB" id="2121828at2759"/>
<gene>
    <name evidence="9" type="ORF">CcCBS67573_g07214</name>
</gene>
<dbReference type="InterPro" id="IPR001117">
    <property type="entry name" value="Cu-oxidase_2nd"/>
</dbReference>
<dbReference type="GO" id="GO:0016491">
    <property type="term" value="F:oxidoreductase activity"/>
    <property type="evidence" value="ECO:0007669"/>
    <property type="project" value="UniProtKB-KW"/>
</dbReference>
<dbReference type="Pfam" id="PF07732">
    <property type="entry name" value="Cu-oxidase_3"/>
    <property type="match status" value="1"/>
</dbReference>
<evidence type="ECO:0000256" key="4">
    <source>
        <dbReference type="ARBA" id="ARBA00023008"/>
    </source>
</evidence>